<dbReference type="AlphaFoldDB" id="A0AAD9SYI5"/>
<evidence type="ECO:0000313" key="3">
    <source>
        <dbReference type="Proteomes" id="UP001285354"/>
    </source>
</evidence>
<accession>A0AAD9SYI5</accession>
<feature type="transmembrane region" description="Helical" evidence="1">
    <location>
        <begin position="107"/>
        <end position="129"/>
    </location>
</feature>
<keyword evidence="3" id="KW-1185">Reference proteome</keyword>
<reference evidence="2" key="1">
    <citation type="submission" date="2023-06" db="EMBL/GenBank/DDBJ databases">
        <title>Draft genome of Marssonina rosae.</title>
        <authorList>
            <person name="Cheng Q."/>
        </authorList>
    </citation>
    <scope>NUCLEOTIDE SEQUENCE</scope>
    <source>
        <strain evidence="2">R4</strain>
    </source>
</reference>
<dbReference type="EMBL" id="JAUBYV010000007">
    <property type="protein sequence ID" value="KAK2625872.1"/>
    <property type="molecule type" value="Genomic_DNA"/>
</dbReference>
<feature type="transmembrane region" description="Helical" evidence="1">
    <location>
        <begin position="135"/>
        <end position="155"/>
    </location>
</feature>
<gene>
    <name evidence="2" type="ORF">QTJ16_005184</name>
</gene>
<feature type="transmembrane region" description="Helical" evidence="1">
    <location>
        <begin position="176"/>
        <end position="200"/>
    </location>
</feature>
<name>A0AAD9SYI5_9HELO</name>
<dbReference type="PANTHER" id="PTHR28013:SF7">
    <property type="entry name" value="PALI-DOMAIN-CONTAINING PROTEIN"/>
    <property type="match status" value="1"/>
</dbReference>
<dbReference type="Proteomes" id="UP001285354">
    <property type="component" value="Unassembled WGS sequence"/>
</dbReference>
<evidence type="ECO:0000313" key="2">
    <source>
        <dbReference type="EMBL" id="KAK2625872.1"/>
    </source>
</evidence>
<dbReference type="InterPro" id="IPR051380">
    <property type="entry name" value="pH-response_reg_palI/RIM9"/>
</dbReference>
<keyword evidence="1" id="KW-1133">Transmembrane helix</keyword>
<comment type="caution">
    <text evidence="2">The sequence shown here is derived from an EMBL/GenBank/DDBJ whole genome shotgun (WGS) entry which is preliminary data.</text>
</comment>
<protein>
    <recommendedName>
        <fullName evidence="4">Pali-domain-containing protein</fullName>
    </recommendedName>
</protein>
<feature type="transmembrane region" description="Helical" evidence="1">
    <location>
        <begin position="12"/>
        <end position="32"/>
    </location>
</feature>
<proteinExistence type="predicted"/>
<dbReference type="GO" id="GO:0035838">
    <property type="term" value="C:growing cell tip"/>
    <property type="evidence" value="ECO:0007669"/>
    <property type="project" value="TreeGrafter"/>
</dbReference>
<keyword evidence="1" id="KW-0812">Transmembrane</keyword>
<dbReference type="GO" id="GO:0005886">
    <property type="term" value="C:plasma membrane"/>
    <property type="evidence" value="ECO:0007669"/>
    <property type="project" value="InterPro"/>
</dbReference>
<dbReference type="Pfam" id="PF06687">
    <property type="entry name" value="SUR7"/>
    <property type="match status" value="1"/>
</dbReference>
<evidence type="ECO:0000256" key="1">
    <source>
        <dbReference type="SAM" id="Phobius"/>
    </source>
</evidence>
<evidence type="ECO:0008006" key="4">
    <source>
        <dbReference type="Google" id="ProtNLM"/>
    </source>
</evidence>
<dbReference type="PANTHER" id="PTHR28013">
    <property type="entry name" value="PROTEIN DCV1-RELATED"/>
    <property type="match status" value="1"/>
</dbReference>
<keyword evidence="1" id="KW-0472">Membrane</keyword>
<dbReference type="GO" id="GO:0032153">
    <property type="term" value="C:cell division site"/>
    <property type="evidence" value="ECO:0007669"/>
    <property type="project" value="TreeGrafter"/>
</dbReference>
<sequence>MANKGAVNHDGAFLLLAGAIMLMFAAISAPIINDIAMLEVKLTNGSYVKFGTFGHCITGTAPIIVGKDYCSGRELGYSPLSVMTEISGATYDEDDEEHVKRLTRAMILHPVGCGVAFLAFLFAIASAFFGSFIPTLLSAIAWLISLIVTACDFAAFEMVKKKIKVDGSGNKAHLAIGIWMVLTAMLIMFMATVVVLIAFFQGWRQQHDGAGAGEGGCKHTAGHVTTAAPPKRRFWQRSNLY</sequence>
<dbReference type="InterPro" id="IPR009571">
    <property type="entry name" value="SUR7/Rim9-like_fungi"/>
</dbReference>
<organism evidence="2 3">
    <name type="scientific">Diplocarpon rosae</name>
    <dbReference type="NCBI Taxonomy" id="946125"/>
    <lineage>
        <taxon>Eukaryota</taxon>
        <taxon>Fungi</taxon>
        <taxon>Dikarya</taxon>
        <taxon>Ascomycota</taxon>
        <taxon>Pezizomycotina</taxon>
        <taxon>Leotiomycetes</taxon>
        <taxon>Helotiales</taxon>
        <taxon>Drepanopezizaceae</taxon>
        <taxon>Diplocarpon</taxon>
    </lineage>
</organism>